<comment type="similarity">
    <text evidence="3 13">Belongs to the phosphoglycerate kinase family.</text>
</comment>
<dbReference type="EMBL" id="JACQRX010000243">
    <property type="protein sequence ID" value="MBI4251912.1"/>
    <property type="molecule type" value="Genomic_DNA"/>
</dbReference>
<keyword evidence="8 13" id="KW-0808">Transferase</keyword>
<dbReference type="SUPFAM" id="SSF53748">
    <property type="entry name" value="Phosphoglycerate kinase"/>
    <property type="match status" value="1"/>
</dbReference>
<dbReference type="GO" id="GO:0043531">
    <property type="term" value="F:ADP binding"/>
    <property type="evidence" value="ECO:0007669"/>
    <property type="project" value="TreeGrafter"/>
</dbReference>
<dbReference type="InterPro" id="IPR015911">
    <property type="entry name" value="Phosphoglycerate_kinase_CS"/>
</dbReference>
<dbReference type="EC" id="2.7.2.3" evidence="5 13"/>
<dbReference type="InterPro" id="IPR036043">
    <property type="entry name" value="Phosphoglycerate_kinase_sf"/>
</dbReference>
<keyword evidence="12" id="KW-0324">Glycolysis</keyword>
<dbReference type="AlphaFoldDB" id="A0A932ZXA9"/>
<dbReference type="PROSITE" id="PS00111">
    <property type="entry name" value="PGLYCERATE_KINASE"/>
    <property type="match status" value="1"/>
</dbReference>
<name>A0A932ZXA9_UNCTE</name>
<evidence type="ECO:0000256" key="10">
    <source>
        <dbReference type="ARBA" id="ARBA00022777"/>
    </source>
</evidence>
<reference evidence="14" key="1">
    <citation type="submission" date="2020-07" db="EMBL/GenBank/DDBJ databases">
        <title>Huge and variable diversity of episymbiotic CPR bacteria and DPANN archaea in groundwater ecosystems.</title>
        <authorList>
            <person name="He C.Y."/>
            <person name="Keren R."/>
            <person name="Whittaker M."/>
            <person name="Farag I.F."/>
            <person name="Doudna J."/>
            <person name="Cate J.H.D."/>
            <person name="Banfield J.F."/>
        </authorList>
    </citation>
    <scope>NUCLEOTIDE SEQUENCE</scope>
    <source>
        <strain evidence="14">NC_groundwater_1370_Ag_S-0.2um_69_93</strain>
    </source>
</reference>
<dbReference type="GO" id="GO:0006094">
    <property type="term" value="P:gluconeogenesis"/>
    <property type="evidence" value="ECO:0007669"/>
    <property type="project" value="TreeGrafter"/>
</dbReference>
<protein>
    <recommendedName>
        <fullName evidence="6 13">Phosphoglycerate kinase</fullName>
        <ecNumber evidence="5 13">2.7.2.3</ecNumber>
    </recommendedName>
</protein>
<dbReference type="GO" id="GO:0004618">
    <property type="term" value="F:phosphoglycerate kinase activity"/>
    <property type="evidence" value="ECO:0007669"/>
    <property type="project" value="UniProtKB-EC"/>
</dbReference>
<organism evidence="14 15">
    <name type="scientific">Tectimicrobiota bacterium</name>
    <dbReference type="NCBI Taxonomy" id="2528274"/>
    <lineage>
        <taxon>Bacteria</taxon>
        <taxon>Pseudomonadati</taxon>
        <taxon>Nitrospinota/Tectimicrobiota group</taxon>
        <taxon>Candidatus Tectimicrobiota</taxon>
    </lineage>
</organism>
<evidence type="ECO:0000256" key="2">
    <source>
        <dbReference type="ARBA" id="ARBA00004838"/>
    </source>
</evidence>
<keyword evidence="10 13" id="KW-0418">Kinase</keyword>
<dbReference type="Proteomes" id="UP000752292">
    <property type="component" value="Unassembled WGS sequence"/>
</dbReference>
<evidence type="ECO:0000256" key="8">
    <source>
        <dbReference type="ARBA" id="ARBA00022679"/>
    </source>
</evidence>
<evidence type="ECO:0000256" key="7">
    <source>
        <dbReference type="ARBA" id="ARBA00022490"/>
    </source>
</evidence>
<comment type="caution">
    <text evidence="14">The sequence shown here is derived from an EMBL/GenBank/DDBJ whole genome shotgun (WGS) entry which is preliminary data.</text>
</comment>
<evidence type="ECO:0000313" key="14">
    <source>
        <dbReference type="EMBL" id="MBI4251912.1"/>
    </source>
</evidence>
<evidence type="ECO:0000256" key="5">
    <source>
        <dbReference type="ARBA" id="ARBA00013061"/>
    </source>
</evidence>
<evidence type="ECO:0000256" key="3">
    <source>
        <dbReference type="ARBA" id="ARBA00008982"/>
    </source>
</evidence>
<gene>
    <name evidence="14" type="ORF">HY618_05580</name>
</gene>
<dbReference type="FunFam" id="3.40.50.1260:FF:000006">
    <property type="entry name" value="Phosphoglycerate kinase"/>
    <property type="match status" value="1"/>
</dbReference>
<evidence type="ECO:0000256" key="12">
    <source>
        <dbReference type="ARBA" id="ARBA00023152"/>
    </source>
</evidence>
<dbReference type="InterPro" id="IPR001576">
    <property type="entry name" value="Phosphoglycerate_kinase"/>
</dbReference>
<dbReference type="Pfam" id="PF00162">
    <property type="entry name" value="PGK"/>
    <property type="match status" value="1"/>
</dbReference>
<accession>A0A932ZXA9</accession>
<evidence type="ECO:0000256" key="6">
    <source>
        <dbReference type="ARBA" id="ARBA00016471"/>
    </source>
</evidence>
<evidence type="ECO:0000256" key="9">
    <source>
        <dbReference type="ARBA" id="ARBA00022741"/>
    </source>
</evidence>
<sequence>MGNITSAIENGVSKLTIEDVEVAGKRVILRVDFNVPLDDQGNITDDTRIRAVLPTINYLLDEGARVLVASHLGRPKGKRDPKYSLAPAAKRLSRLLEKDCPLAPDCIGPETKAEADAMKAGRVLVLENLRFHEGEEKNADGFARELAALGEVYVSDAFGNAHRNHASMSAITRFLQPAAAGYLMMKEVNYLSRAVNNPMRPVVAILGGAKASTKIGIIERLLTKMDKIIIGGSMAGTFQKALGYEMGNSLVEDNLIDTTRAIMQKAKERGVRIYLPCDYVVADKFEASAETKVVPAQEVPKDWYALDIGPASTTLFAEALQG</sequence>
<dbReference type="GO" id="GO:0005829">
    <property type="term" value="C:cytosol"/>
    <property type="evidence" value="ECO:0007669"/>
    <property type="project" value="TreeGrafter"/>
</dbReference>
<comment type="subunit">
    <text evidence="4">Monomer.</text>
</comment>
<evidence type="ECO:0000256" key="11">
    <source>
        <dbReference type="ARBA" id="ARBA00022840"/>
    </source>
</evidence>
<feature type="non-terminal residue" evidence="14">
    <location>
        <position position="322"/>
    </location>
</feature>
<dbReference type="PANTHER" id="PTHR11406:SF23">
    <property type="entry name" value="PHOSPHOGLYCERATE KINASE 1, CHLOROPLASTIC-RELATED"/>
    <property type="match status" value="1"/>
</dbReference>
<evidence type="ECO:0000256" key="13">
    <source>
        <dbReference type="RuleBase" id="RU000532"/>
    </source>
</evidence>
<comment type="catalytic activity">
    <reaction evidence="1 13">
        <text>(2R)-3-phosphoglycerate + ATP = (2R)-3-phospho-glyceroyl phosphate + ADP</text>
        <dbReference type="Rhea" id="RHEA:14801"/>
        <dbReference type="ChEBI" id="CHEBI:30616"/>
        <dbReference type="ChEBI" id="CHEBI:57604"/>
        <dbReference type="ChEBI" id="CHEBI:58272"/>
        <dbReference type="ChEBI" id="CHEBI:456216"/>
        <dbReference type="EC" id="2.7.2.3"/>
    </reaction>
</comment>
<keyword evidence="9" id="KW-0547">Nucleotide-binding</keyword>
<keyword evidence="11" id="KW-0067">ATP-binding</keyword>
<evidence type="ECO:0000256" key="4">
    <source>
        <dbReference type="ARBA" id="ARBA00011245"/>
    </source>
</evidence>
<comment type="pathway">
    <text evidence="2">Carbohydrate degradation; glycolysis; pyruvate from D-glyceraldehyde 3-phosphate: step 2/5.</text>
</comment>
<dbReference type="PANTHER" id="PTHR11406">
    <property type="entry name" value="PHOSPHOGLYCERATE KINASE"/>
    <property type="match status" value="1"/>
</dbReference>
<dbReference type="GO" id="GO:0006096">
    <property type="term" value="P:glycolytic process"/>
    <property type="evidence" value="ECO:0007669"/>
    <property type="project" value="UniProtKB-KW"/>
</dbReference>
<dbReference type="GO" id="GO:0005524">
    <property type="term" value="F:ATP binding"/>
    <property type="evidence" value="ECO:0007669"/>
    <property type="project" value="UniProtKB-KW"/>
</dbReference>
<dbReference type="InterPro" id="IPR015824">
    <property type="entry name" value="Phosphoglycerate_kinase_N"/>
</dbReference>
<evidence type="ECO:0000256" key="1">
    <source>
        <dbReference type="ARBA" id="ARBA00000642"/>
    </source>
</evidence>
<evidence type="ECO:0000313" key="15">
    <source>
        <dbReference type="Proteomes" id="UP000752292"/>
    </source>
</evidence>
<keyword evidence="7" id="KW-0963">Cytoplasm</keyword>
<dbReference type="Gene3D" id="3.40.50.1260">
    <property type="entry name" value="Phosphoglycerate kinase, N-terminal domain"/>
    <property type="match status" value="2"/>
</dbReference>
<dbReference type="PRINTS" id="PR00477">
    <property type="entry name" value="PHGLYCKINASE"/>
</dbReference>
<dbReference type="FunFam" id="3.40.50.1260:FF:000031">
    <property type="entry name" value="Phosphoglycerate kinase 1"/>
    <property type="match status" value="1"/>
</dbReference>
<proteinExistence type="inferred from homology"/>